<accession>A0A7Y6RFV6</accession>
<dbReference type="RefSeq" id="WP_176304831.1">
    <property type="nucleotide sequence ID" value="NZ_JABWCV010000031.1"/>
</dbReference>
<dbReference type="AlphaFoldDB" id="A0A7Y6RFV6"/>
<gene>
    <name evidence="1" type="ORF">HUO07_19075</name>
</gene>
<sequence length="106" mass="11643">MKALAGITIISAALLAGCESGDIKTAKETVASELRDPESAQFRNIIKTKENEWGVVTVCGEVNGKNSYGGYVGFQRFVNSPPSNRVYMEKSWLTFDDLWDDNCSNS</sequence>
<comment type="caution">
    <text evidence="1">The sequence shown here is derived from an EMBL/GenBank/DDBJ whole genome shotgun (WGS) entry which is preliminary data.</text>
</comment>
<organism evidence="1 2">
    <name type="scientific">Vreelandella maris</name>
    <dbReference type="NCBI Taxonomy" id="2729617"/>
    <lineage>
        <taxon>Bacteria</taxon>
        <taxon>Pseudomonadati</taxon>
        <taxon>Pseudomonadota</taxon>
        <taxon>Gammaproteobacteria</taxon>
        <taxon>Oceanospirillales</taxon>
        <taxon>Halomonadaceae</taxon>
        <taxon>Vreelandella</taxon>
    </lineage>
</organism>
<name>A0A7Y6RFV6_9GAMM</name>
<evidence type="ECO:0000313" key="1">
    <source>
        <dbReference type="EMBL" id="NVF16249.1"/>
    </source>
</evidence>
<dbReference type="PROSITE" id="PS51257">
    <property type="entry name" value="PROKAR_LIPOPROTEIN"/>
    <property type="match status" value="1"/>
</dbReference>
<protein>
    <recommendedName>
        <fullName evidence="3">Lipoprotein</fullName>
    </recommendedName>
</protein>
<dbReference type="Proteomes" id="UP000589984">
    <property type="component" value="Unassembled WGS sequence"/>
</dbReference>
<proteinExistence type="predicted"/>
<reference evidence="1 2" key="1">
    <citation type="submission" date="2020-06" db="EMBL/GenBank/DDBJ databases">
        <title>Halomonas sp. QX-1 draft genome sequence.</title>
        <authorList>
            <person name="Qiu X."/>
        </authorList>
    </citation>
    <scope>NUCLEOTIDE SEQUENCE [LARGE SCALE GENOMIC DNA]</scope>
    <source>
        <strain evidence="1 2">QX-1</strain>
    </source>
</reference>
<evidence type="ECO:0008006" key="3">
    <source>
        <dbReference type="Google" id="ProtNLM"/>
    </source>
</evidence>
<dbReference type="EMBL" id="JABWCV010000031">
    <property type="protein sequence ID" value="NVF16249.1"/>
    <property type="molecule type" value="Genomic_DNA"/>
</dbReference>
<keyword evidence="2" id="KW-1185">Reference proteome</keyword>
<evidence type="ECO:0000313" key="2">
    <source>
        <dbReference type="Proteomes" id="UP000589984"/>
    </source>
</evidence>